<organism evidence="8 9">
    <name type="scientific">Candidatus Coatesbacteria bacterium RBG_13_66_14</name>
    <dbReference type="NCBI Taxonomy" id="1817816"/>
    <lineage>
        <taxon>Bacteria</taxon>
        <taxon>Candidatus Coatesiibacteriota</taxon>
    </lineage>
</organism>
<dbReference type="NCBIfam" id="TIGR01697">
    <property type="entry name" value="PNPH-PUNA-XAPA"/>
    <property type="match status" value="1"/>
</dbReference>
<dbReference type="CDD" id="cd09009">
    <property type="entry name" value="PNP-EcPNPII_like"/>
    <property type="match status" value="1"/>
</dbReference>
<dbReference type="EMBL" id="MFAF01000149">
    <property type="protein sequence ID" value="OGD71492.1"/>
    <property type="molecule type" value="Genomic_DNA"/>
</dbReference>
<name>A0A1F5EVT4_9BACT</name>
<feature type="binding site" evidence="6">
    <location>
        <position position="26"/>
    </location>
    <ligand>
        <name>phosphate</name>
        <dbReference type="ChEBI" id="CHEBI:43474"/>
    </ligand>
</feature>
<evidence type="ECO:0000256" key="5">
    <source>
        <dbReference type="PIRNR" id="PIRNR000477"/>
    </source>
</evidence>
<dbReference type="GO" id="GO:0009116">
    <property type="term" value="P:nucleoside metabolic process"/>
    <property type="evidence" value="ECO:0007669"/>
    <property type="project" value="InterPro"/>
</dbReference>
<reference evidence="8 9" key="1">
    <citation type="journal article" date="2016" name="Nat. Commun.">
        <title>Thousands of microbial genomes shed light on interconnected biogeochemical processes in an aquifer system.</title>
        <authorList>
            <person name="Anantharaman K."/>
            <person name="Brown C.T."/>
            <person name="Hug L.A."/>
            <person name="Sharon I."/>
            <person name="Castelle C.J."/>
            <person name="Probst A.J."/>
            <person name="Thomas B.C."/>
            <person name="Singh A."/>
            <person name="Wilkins M.J."/>
            <person name="Karaoz U."/>
            <person name="Brodie E.L."/>
            <person name="Williams K.H."/>
            <person name="Hubbard S.S."/>
            <person name="Banfield J.F."/>
        </authorList>
    </citation>
    <scope>NUCLEOTIDE SEQUENCE [LARGE SCALE GENOMIC DNA]</scope>
</reference>
<dbReference type="NCBIfam" id="NF006054">
    <property type="entry name" value="PRK08202.1"/>
    <property type="match status" value="1"/>
</dbReference>
<comment type="function">
    <text evidence="5">The purine nucleoside phosphorylases catalyze the phosphorolytic breakdown of the N-glycosidic bond in the beta-(deoxy)ribonucleoside molecules, with the formation of the corresponding free purine bases and pentose-1-phosphate.</text>
</comment>
<dbReference type="AlphaFoldDB" id="A0A1F5EVT4"/>
<keyword evidence="4 5" id="KW-0808">Transferase</keyword>
<evidence type="ECO:0000256" key="4">
    <source>
        <dbReference type="ARBA" id="ARBA00022679"/>
    </source>
</evidence>
<accession>A0A1F5EVT4</accession>
<dbReference type="Gene3D" id="3.40.50.1580">
    <property type="entry name" value="Nucleoside phosphorylase domain"/>
    <property type="match status" value="1"/>
</dbReference>
<dbReference type="PANTHER" id="PTHR11904:SF9">
    <property type="entry name" value="PURINE NUCLEOSIDE PHOSPHORYLASE-RELATED"/>
    <property type="match status" value="1"/>
</dbReference>
<gene>
    <name evidence="8" type="ORF">A2Y64_03355</name>
</gene>
<evidence type="ECO:0000259" key="7">
    <source>
        <dbReference type="Pfam" id="PF01048"/>
    </source>
</evidence>
<dbReference type="STRING" id="1817816.A2Y64_03355"/>
<feature type="binding site" evidence="6">
    <location>
        <position position="57"/>
    </location>
    <ligand>
        <name>phosphate</name>
        <dbReference type="ChEBI" id="CHEBI:43474"/>
    </ligand>
</feature>
<evidence type="ECO:0000313" key="8">
    <source>
        <dbReference type="EMBL" id="OGD71492.1"/>
    </source>
</evidence>
<feature type="binding site" evidence="6">
    <location>
        <begin position="77"/>
        <end position="79"/>
    </location>
    <ligand>
        <name>phosphate</name>
        <dbReference type="ChEBI" id="CHEBI:43474"/>
    </ligand>
</feature>
<dbReference type="PANTHER" id="PTHR11904">
    <property type="entry name" value="METHYLTHIOADENOSINE/PURINE NUCLEOSIDE PHOSPHORYLASE"/>
    <property type="match status" value="1"/>
</dbReference>
<comment type="similarity">
    <text evidence="2 5">Belongs to the PNP/MTAP phosphorylase family.</text>
</comment>
<evidence type="ECO:0000256" key="2">
    <source>
        <dbReference type="ARBA" id="ARBA00006751"/>
    </source>
</evidence>
<dbReference type="GO" id="GO:0004731">
    <property type="term" value="F:purine-nucleoside phosphorylase activity"/>
    <property type="evidence" value="ECO:0007669"/>
    <property type="project" value="UniProtKB-EC"/>
</dbReference>
<protein>
    <recommendedName>
        <fullName evidence="5">Purine nucleoside phosphorylase</fullName>
        <ecNumber evidence="5">2.4.2.1</ecNumber>
    </recommendedName>
    <alternativeName>
        <fullName evidence="5">Inosine-guanosine phosphorylase</fullName>
    </alternativeName>
</protein>
<comment type="pathway">
    <text evidence="1 5">Purine metabolism; purine nucleoside salvage.</text>
</comment>
<dbReference type="InterPro" id="IPR035994">
    <property type="entry name" value="Nucleoside_phosphorylase_sf"/>
</dbReference>
<evidence type="ECO:0000313" key="9">
    <source>
        <dbReference type="Proteomes" id="UP000177187"/>
    </source>
</evidence>
<dbReference type="PIRSF" id="PIRSF000477">
    <property type="entry name" value="PurNPase"/>
    <property type="match status" value="1"/>
</dbReference>
<feature type="binding site" evidence="6">
    <location>
        <position position="225"/>
    </location>
    <ligand>
        <name>a purine D-ribonucleoside</name>
        <dbReference type="ChEBI" id="CHEBI:142355"/>
    </ligand>
</feature>
<dbReference type="Pfam" id="PF01048">
    <property type="entry name" value="PNP_UDP_1"/>
    <property type="match status" value="1"/>
</dbReference>
<dbReference type="GO" id="GO:0005737">
    <property type="term" value="C:cytoplasm"/>
    <property type="evidence" value="ECO:0007669"/>
    <property type="project" value="TreeGrafter"/>
</dbReference>
<keyword evidence="3 5" id="KW-0328">Glycosyltransferase</keyword>
<feature type="domain" description="Nucleoside phosphorylase" evidence="7">
    <location>
        <begin position="20"/>
        <end position="236"/>
    </location>
</feature>
<feature type="binding site" evidence="6">
    <location>
        <position position="109"/>
    </location>
    <ligand>
        <name>phosphate</name>
        <dbReference type="ChEBI" id="CHEBI:43474"/>
    </ligand>
</feature>
<dbReference type="UniPathway" id="UPA00606"/>
<dbReference type="EC" id="2.4.2.1" evidence="5"/>
<proteinExistence type="inferred from homology"/>
<dbReference type="InterPro" id="IPR011268">
    <property type="entry name" value="Purine_phosphorylase"/>
</dbReference>
<feature type="binding site" evidence="6">
    <location>
        <position position="202"/>
    </location>
    <ligand>
        <name>phosphate</name>
        <dbReference type="ChEBI" id="CHEBI:43474"/>
    </ligand>
</feature>
<evidence type="ECO:0000256" key="3">
    <source>
        <dbReference type="ARBA" id="ARBA00022676"/>
    </source>
</evidence>
<comment type="caution">
    <text evidence="8">The sequence shown here is derived from an EMBL/GenBank/DDBJ whole genome shotgun (WGS) entry which is preliminary data.</text>
</comment>
<sequence>MDRIGEALAFLKEKCPAPRAALVLGSGLSAAAEGLAESVALPYAGIPGFPAARVEGHPGRLTAGVFSGVPVLAFCGRFHHYEGHGMDAVTLPVRLAAGLGAETVVLTNAAGSLRTEVKPGSFLVIRDHLHMMGENPLRGEGVFTPMTGAYDAGLRALALVRARELGLEVAEGVYVGVSGPSFETPAEAEAYRRLGGDAVGMSTTPEAIVARRLGLKVLGLSAVTNYAAREDDGHGEVLRRSGAMAGDLGRWLAAIFTGLALPGGEG</sequence>
<evidence type="ECO:0000256" key="1">
    <source>
        <dbReference type="ARBA" id="ARBA00005058"/>
    </source>
</evidence>
<evidence type="ECO:0000256" key="6">
    <source>
        <dbReference type="PIRSR" id="PIRSR000477-2"/>
    </source>
</evidence>
<dbReference type="InterPro" id="IPR000845">
    <property type="entry name" value="Nucleoside_phosphorylase_d"/>
</dbReference>
<dbReference type="SUPFAM" id="SSF53167">
    <property type="entry name" value="Purine and uridine phosphorylases"/>
    <property type="match status" value="1"/>
</dbReference>
<feature type="binding site" evidence="6">
    <location>
        <position position="183"/>
    </location>
    <ligand>
        <name>a purine D-ribonucleoside</name>
        <dbReference type="ChEBI" id="CHEBI:142355"/>
    </ligand>
</feature>
<dbReference type="Proteomes" id="UP000177187">
    <property type="component" value="Unassembled WGS sequence"/>
</dbReference>